<dbReference type="AlphaFoldDB" id="A0A1R4H2E7"/>
<evidence type="ECO:0000313" key="1">
    <source>
        <dbReference type="EMBL" id="SJM90019.1"/>
    </source>
</evidence>
<accession>A0A1R4H2E7</accession>
<gene>
    <name evidence="1" type="ORF">CRENPOLYSF1_1300002</name>
</gene>
<protein>
    <submittedName>
        <fullName evidence="1">Uncharacterized protein</fullName>
    </submittedName>
</protein>
<evidence type="ECO:0000313" key="2">
    <source>
        <dbReference type="Proteomes" id="UP000195667"/>
    </source>
</evidence>
<reference evidence="2" key="1">
    <citation type="submission" date="2017-02" db="EMBL/GenBank/DDBJ databases">
        <authorList>
            <person name="Daims H."/>
        </authorList>
    </citation>
    <scope>NUCLEOTIDE SEQUENCE [LARGE SCALE GENOMIC DNA]</scope>
</reference>
<organism evidence="1 2">
    <name type="scientific">Crenothrix polyspora</name>
    <dbReference type="NCBI Taxonomy" id="360316"/>
    <lineage>
        <taxon>Bacteria</taxon>
        <taxon>Pseudomonadati</taxon>
        <taxon>Pseudomonadota</taxon>
        <taxon>Gammaproteobacteria</taxon>
        <taxon>Methylococcales</taxon>
        <taxon>Crenotrichaceae</taxon>
        <taxon>Crenothrix</taxon>
    </lineage>
</organism>
<dbReference type="Proteomes" id="UP000195667">
    <property type="component" value="Unassembled WGS sequence"/>
</dbReference>
<proteinExistence type="predicted"/>
<name>A0A1R4H2E7_9GAMM</name>
<keyword evidence="2" id="KW-1185">Reference proteome</keyword>
<dbReference type="EMBL" id="FUKI01000036">
    <property type="protein sequence ID" value="SJM90019.1"/>
    <property type="molecule type" value="Genomic_DNA"/>
</dbReference>
<sequence length="57" mass="6693">MQRVFIVFSVMRTPRRFAVHGDHFIRHRFVYGSDPVYETTLEFLGVQPGQHISNAIM</sequence>